<evidence type="ECO:0000313" key="1">
    <source>
        <dbReference type="EMBL" id="CAG8503440.1"/>
    </source>
</evidence>
<accession>A0ACA9L028</accession>
<comment type="caution">
    <text evidence="1">The sequence shown here is derived from an EMBL/GenBank/DDBJ whole genome shotgun (WGS) entry which is preliminary data.</text>
</comment>
<organism evidence="1 2">
    <name type="scientific">Scutellospora calospora</name>
    <dbReference type="NCBI Taxonomy" id="85575"/>
    <lineage>
        <taxon>Eukaryota</taxon>
        <taxon>Fungi</taxon>
        <taxon>Fungi incertae sedis</taxon>
        <taxon>Mucoromycota</taxon>
        <taxon>Glomeromycotina</taxon>
        <taxon>Glomeromycetes</taxon>
        <taxon>Diversisporales</taxon>
        <taxon>Gigasporaceae</taxon>
        <taxon>Scutellospora</taxon>
    </lineage>
</organism>
<sequence length="97" mass="11217">SISIKLSDDNKSNKSEKYKFKFFPSDTKDDIHHEISKAFSVESFSLVDDKEGHIITGNWDSLEDKAEYNIINRDNNSNAKRNRLSLDNDNRRIGSDH</sequence>
<proteinExistence type="predicted"/>
<feature type="non-terminal residue" evidence="1">
    <location>
        <position position="1"/>
    </location>
</feature>
<name>A0ACA9L028_9GLOM</name>
<gene>
    <name evidence="1" type="ORF">SCALOS_LOCUS3346</name>
</gene>
<protein>
    <submittedName>
        <fullName evidence="1">2544_t:CDS:1</fullName>
    </submittedName>
</protein>
<dbReference type="Proteomes" id="UP000789860">
    <property type="component" value="Unassembled WGS sequence"/>
</dbReference>
<keyword evidence="2" id="KW-1185">Reference proteome</keyword>
<dbReference type="EMBL" id="CAJVPM010003596">
    <property type="protein sequence ID" value="CAG8503440.1"/>
    <property type="molecule type" value="Genomic_DNA"/>
</dbReference>
<evidence type="ECO:0000313" key="2">
    <source>
        <dbReference type="Proteomes" id="UP000789860"/>
    </source>
</evidence>
<reference evidence="1" key="1">
    <citation type="submission" date="2021-06" db="EMBL/GenBank/DDBJ databases">
        <authorList>
            <person name="Kallberg Y."/>
            <person name="Tangrot J."/>
            <person name="Rosling A."/>
        </authorList>
    </citation>
    <scope>NUCLEOTIDE SEQUENCE</scope>
    <source>
        <strain evidence="1">AU212A</strain>
    </source>
</reference>